<evidence type="ECO:0000313" key="2">
    <source>
        <dbReference type="EMBL" id="MDN3711672.1"/>
    </source>
</evidence>
<organism evidence="2 3">
    <name type="scientific">Paracoccus cavernae</name>
    <dbReference type="NCBI Taxonomy" id="1571207"/>
    <lineage>
        <taxon>Bacteria</taxon>
        <taxon>Pseudomonadati</taxon>
        <taxon>Pseudomonadota</taxon>
        <taxon>Alphaproteobacteria</taxon>
        <taxon>Rhodobacterales</taxon>
        <taxon>Paracoccaceae</taxon>
        <taxon>Paracoccus</taxon>
    </lineage>
</organism>
<dbReference type="Proteomes" id="UP001243846">
    <property type="component" value="Unassembled WGS sequence"/>
</dbReference>
<dbReference type="InterPro" id="IPR025711">
    <property type="entry name" value="PepSY"/>
</dbReference>
<keyword evidence="3" id="KW-1185">Reference proteome</keyword>
<reference evidence="3" key="1">
    <citation type="journal article" date="2019" name="Int. J. Syst. Evol. Microbiol.">
        <title>The Global Catalogue of Microorganisms (GCM) 10K type strain sequencing project: providing services to taxonomists for standard genome sequencing and annotation.</title>
        <authorList>
            <consortium name="The Broad Institute Genomics Platform"/>
            <consortium name="The Broad Institute Genome Sequencing Center for Infectious Disease"/>
            <person name="Wu L."/>
            <person name="Ma J."/>
        </authorList>
    </citation>
    <scope>NUCLEOTIDE SEQUENCE [LARGE SCALE GENOMIC DNA]</scope>
    <source>
        <strain evidence="3">CECT 8482</strain>
    </source>
</reference>
<dbReference type="Gene3D" id="3.10.450.40">
    <property type="match status" value="1"/>
</dbReference>
<evidence type="ECO:0000313" key="3">
    <source>
        <dbReference type="Proteomes" id="UP001243846"/>
    </source>
</evidence>
<protein>
    <submittedName>
        <fullName evidence="2">PepSY domain-containing protein</fullName>
    </submittedName>
</protein>
<accession>A0ABT8D761</accession>
<feature type="domain" description="PepSY" evidence="1">
    <location>
        <begin position="47"/>
        <end position="105"/>
    </location>
</feature>
<dbReference type="Pfam" id="PF03413">
    <property type="entry name" value="PepSY"/>
    <property type="match status" value="1"/>
</dbReference>
<gene>
    <name evidence="2" type="ORF">QWZ10_07215</name>
</gene>
<proteinExistence type="predicted"/>
<sequence length="109" mass="11605">MLAQSLAPIDAAGQLATRIGPGDLGRGELGRNDQDHAREAVARGEILGLSQILAIVTAQHPGQVVEVEFDDDDDVQLYEIELLTAGGRLIEIEVDAVTGRIIGMEDEDS</sequence>
<dbReference type="EMBL" id="JAUFRC010000001">
    <property type="protein sequence ID" value="MDN3711672.1"/>
    <property type="molecule type" value="Genomic_DNA"/>
</dbReference>
<evidence type="ECO:0000259" key="1">
    <source>
        <dbReference type="Pfam" id="PF03413"/>
    </source>
</evidence>
<comment type="caution">
    <text evidence="2">The sequence shown here is derived from an EMBL/GenBank/DDBJ whole genome shotgun (WGS) entry which is preliminary data.</text>
</comment>
<name>A0ABT8D761_9RHOB</name>